<dbReference type="PANTHER" id="PTHR12665">
    <property type="entry name" value="ORMDL PROTEINS"/>
    <property type="match status" value="1"/>
</dbReference>
<evidence type="ECO:0000256" key="4">
    <source>
        <dbReference type="ARBA" id="ARBA00022989"/>
    </source>
</evidence>
<comment type="similarity">
    <text evidence="2">Belongs to the ORM family.</text>
</comment>
<proteinExistence type="inferred from homology"/>
<organism evidence="7 8">
    <name type="scientific">Geodia barretti</name>
    <name type="common">Barrett's horny sponge</name>
    <dbReference type="NCBI Taxonomy" id="519541"/>
    <lineage>
        <taxon>Eukaryota</taxon>
        <taxon>Metazoa</taxon>
        <taxon>Porifera</taxon>
        <taxon>Demospongiae</taxon>
        <taxon>Heteroscleromorpha</taxon>
        <taxon>Tetractinellida</taxon>
        <taxon>Astrophorina</taxon>
        <taxon>Geodiidae</taxon>
        <taxon>Geodia</taxon>
    </lineage>
</organism>
<keyword evidence="8" id="KW-1185">Reference proteome</keyword>
<dbReference type="GO" id="GO:0005789">
    <property type="term" value="C:endoplasmic reticulum membrane"/>
    <property type="evidence" value="ECO:0007669"/>
    <property type="project" value="InterPro"/>
</dbReference>
<comment type="caution">
    <text evidence="7">The sequence shown here is derived from an EMBL/GenBank/DDBJ whole genome shotgun (WGS) entry which is preliminary data.</text>
</comment>
<keyword evidence="3 6" id="KW-0812">Transmembrane</keyword>
<keyword evidence="5 6" id="KW-0472">Membrane</keyword>
<evidence type="ECO:0000256" key="1">
    <source>
        <dbReference type="ARBA" id="ARBA00004141"/>
    </source>
</evidence>
<evidence type="ECO:0000256" key="2">
    <source>
        <dbReference type="ARBA" id="ARBA00007649"/>
    </source>
</evidence>
<evidence type="ECO:0000256" key="3">
    <source>
        <dbReference type="ARBA" id="ARBA00022692"/>
    </source>
</evidence>
<dbReference type="Proteomes" id="UP001174909">
    <property type="component" value="Unassembled WGS sequence"/>
</dbReference>
<dbReference type="GO" id="GO:2000303">
    <property type="term" value="P:regulation of ceramide biosynthetic process"/>
    <property type="evidence" value="ECO:0007669"/>
    <property type="project" value="UniProtKB-ARBA"/>
</dbReference>
<keyword evidence="4 6" id="KW-1133">Transmembrane helix</keyword>
<name>A0AA35SU80_GEOBA</name>
<dbReference type="EMBL" id="CASHTH010002839">
    <property type="protein sequence ID" value="CAI8035983.1"/>
    <property type="molecule type" value="Genomic_DNA"/>
</dbReference>
<dbReference type="InterPro" id="IPR007203">
    <property type="entry name" value="ORMDL"/>
</dbReference>
<accession>A0AA35SU80</accession>
<gene>
    <name evidence="7" type="ORF">GBAR_LOCUS20189</name>
</gene>
<evidence type="ECO:0000313" key="8">
    <source>
        <dbReference type="Proteomes" id="UP001174909"/>
    </source>
</evidence>
<reference evidence="7" key="1">
    <citation type="submission" date="2023-03" db="EMBL/GenBank/DDBJ databases">
        <authorList>
            <person name="Steffen K."/>
            <person name="Cardenas P."/>
        </authorList>
    </citation>
    <scope>NUCLEOTIDE SEQUENCE</scope>
</reference>
<evidence type="ECO:0000256" key="6">
    <source>
        <dbReference type="SAM" id="Phobius"/>
    </source>
</evidence>
<comment type="subcellular location">
    <subcellularLocation>
        <location evidence="1">Membrane</location>
        <topology evidence="1">Multi-pass membrane protein</topology>
    </subcellularLocation>
</comment>
<feature type="transmembrane region" description="Helical" evidence="6">
    <location>
        <begin position="21"/>
        <end position="40"/>
    </location>
</feature>
<evidence type="ECO:0000313" key="7">
    <source>
        <dbReference type="EMBL" id="CAI8035983.1"/>
    </source>
</evidence>
<dbReference type="Pfam" id="PF04061">
    <property type="entry name" value="ORMDL"/>
    <property type="match status" value="1"/>
</dbReference>
<sequence length="109" mass="12392">MQVMSATAITNPNASWLNTRGMWLGYLTSVAILHFILLSVPLFSTAMAWTLTHVVHNVGMYIMFHHMKGTPYPTGDQGDVRRLTNWEQIDNGHQYTPTRIFLTSVPIFL</sequence>
<protein>
    <submittedName>
        <fullName evidence="7">ORM1-like protein 1</fullName>
    </submittedName>
</protein>
<dbReference type="AlphaFoldDB" id="A0AA35SU80"/>
<evidence type="ECO:0000256" key="5">
    <source>
        <dbReference type="ARBA" id="ARBA00023136"/>
    </source>
</evidence>